<feature type="domain" description="TonB-dependent receptor plug" evidence="11">
    <location>
        <begin position="51"/>
        <end position="158"/>
    </location>
</feature>
<dbReference type="GO" id="GO:0044718">
    <property type="term" value="P:siderophore transmembrane transport"/>
    <property type="evidence" value="ECO:0007669"/>
    <property type="project" value="TreeGrafter"/>
</dbReference>
<dbReference type="InterPro" id="IPR012910">
    <property type="entry name" value="Plug_dom"/>
</dbReference>
<evidence type="ECO:0000256" key="2">
    <source>
        <dbReference type="ARBA" id="ARBA00022448"/>
    </source>
</evidence>
<dbReference type="AlphaFoldDB" id="A0A368HL10"/>
<dbReference type="Gene3D" id="2.170.130.10">
    <property type="entry name" value="TonB-dependent receptor, plug domain"/>
    <property type="match status" value="1"/>
</dbReference>
<comment type="subcellular location">
    <subcellularLocation>
        <location evidence="1 8">Cell outer membrane</location>
        <topology evidence="1 8">Multi-pass membrane protein</topology>
    </subcellularLocation>
</comment>
<dbReference type="InterPro" id="IPR000531">
    <property type="entry name" value="Beta-barrel_TonB"/>
</dbReference>
<evidence type="ECO:0000256" key="7">
    <source>
        <dbReference type="ARBA" id="ARBA00023237"/>
    </source>
</evidence>
<evidence type="ECO:0000259" key="11">
    <source>
        <dbReference type="Pfam" id="PF07715"/>
    </source>
</evidence>
<evidence type="ECO:0000259" key="10">
    <source>
        <dbReference type="Pfam" id="PF00593"/>
    </source>
</evidence>
<keyword evidence="4 8" id="KW-0812">Transmembrane</keyword>
<dbReference type="InterPro" id="IPR037066">
    <property type="entry name" value="Plug_dom_sf"/>
</dbReference>
<evidence type="ECO:0000313" key="13">
    <source>
        <dbReference type="Proteomes" id="UP000253250"/>
    </source>
</evidence>
<dbReference type="InterPro" id="IPR036942">
    <property type="entry name" value="Beta-barrel_TonB_sf"/>
</dbReference>
<accession>A0A368HL10</accession>
<evidence type="ECO:0000256" key="3">
    <source>
        <dbReference type="ARBA" id="ARBA00022452"/>
    </source>
</evidence>
<dbReference type="SUPFAM" id="SSF56935">
    <property type="entry name" value="Porins"/>
    <property type="match status" value="1"/>
</dbReference>
<keyword evidence="12" id="KW-0675">Receptor</keyword>
<evidence type="ECO:0000313" key="12">
    <source>
        <dbReference type="EMBL" id="RCN58807.1"/>
    </source>
</evidence>
<dbReference type="PANTHER" id="PTHR30069">
    <property type="entry name" value="TONB-DEPENDENT OUTER MEMBRANE RECEPTOR"/>
    <property type="match status" value="1"/>
</dbReference>
<dbReference type="InterPro" id="IPR039426">
    <property type="entry name" value="TonB-dep_rcpt-like"/>
</dbReference>
<dbReference type="Pfam" id="PF00593">
    <property type="entry name" value="TonB_dep_Rec_b-barrel"/>
    <property type="match status" value="1"/>
</dbReference>
<dbReference type="OrthoDB" id="15609at2"/>
<evidence type="ECO:0000256" key="8">
    <source>
        <dbReference type="PROSITE-ProRule" id="PRU01360"/>
    </source>
</evidence>
<dbReference type="GO" id="GO:0009279">
    <property type="term" value="C:cell outer membrane"/>
    <property type="evidence" value="ECO:0007669"/>
    <property type="project" value="UniProtKB-SubCell"/>
</dbReference>
<sequence length="757" mass="82541">MSGALGIAYPLASSAHTKTGTHKSDKVIHITGVRKTGHKAHAPLKAQYTEHAIGAQAIRHASPAQNAQTILARKPSINAFSTGPNGVRSTITFRAFTSGQFTETFDGIPLNDMFNGAATNSASMRNAIPLTLADTGGIQIYNGINNPAVNGYNSLGGTINFEPLQPAQHMGGAVELGYGSFDTANWGAVFNTGSLGGFRSVFSFHRQTSRGWVKNSADQNNNFYYAGVLPYDGGRSRISTYLIVNHNSGYTPHSVPEPLVNQYGISYNWPLNYDQTNNKDTEITAIIDDKSLINRWLATDSKIFYQSDNYQRTAYSNPAFRESASQPYYLPNQGTGYNFWSSYPNPPTYNPAATFGSVHNGTDYQLYQDTSSDLGYSPKVTILAPHNTVTAGGNVTYGLLRSAEYWYGSAPVPQIPGYNNAWYEHDERLLASAYAQDEVRLFDHTVHITPGVKFLDAYTISSDAIGIYYPIGGTVANNQHFVSPTLGLNYAPLPGFSVYASWGRNIKFPNIGAYYSNIAETNAAGQYVVVPISIKPEYVTDYELGTRYRHAGFLGSIDAYREYFTNTFVSVTNPTTALSTTTNGGRSRYQGIELTLEQHFGHILVGRWLGYANYSYNQAVFTSSFDSSAVGQVSAGQPLANVPKNMVNVGLGWRLGGIDARIGAKYVGPQYVNQQFAGVPGGLKIPGYTVTNIGLFDTIPLHEVDVKSVRLALNIDNAFNHHYVVAATSNSDYYGNPYLSVFEGMPFSVYGSATLTF</sequence>
<comment type="caution">
    <text evidence="12">The sequence shown here is derived from an EMBL/GenBank/DDBJ whole genome shotgun (WGS) entry which is preliminary data.</text>
</comment>
<dbReference type="Gene3D" id="2.40.170.20">
    <property type="entry name" value="TonB-dependent receptor, beta-barrel domain"/>
    <property type="match status" value="1"/>
</dbReference>
<keyword evidence="13" id="KW-1185">Reference proteome</keyword>
<evidence type="ECO:0000256" key="6">
    <source>
        <dbReference type="ARBA" id="ARBA00023136"/>
    </source>
</evidence>
<gene>
    <name evidence="12" type="ORF">C4900_03340</name>
</gene>
<dbReference type="PROSITE" id="PS52016">
    <property type="entry name" value="TONB_DEPENDENT_REC_3"/>
    <property type="match status" value="1"/>
</dbReference>
<keyword evidence="7 8" id="KW-0998">Cell outer membrane</keyword>
<keyword evidence="6 8" id="KW-0472">Membrane</keyword>
<dbReference type="GO" id="GO:0015344">
    <property type="term" value="F:siderophore uptake transmembrane transporter activity"/>
    <property type="evidence" value="ECO:0007669"/>
    <property type="project" value="TreeGrafter"/>
</dbReference>
<keyword evidence="5 9" id="KW-0798">TonB box</keyword>
<evidence type="ECO:0000256" key="1">
    <source>
        <dbReference type="ARBA" id="ARBA00004571"/>
    </source>
</evidence>
<comment type="similarity">
    <text evidence="8 9">Belongs to the TonB-dependent receptor family.</text>
</comment>
<organism evidence="12 13">
    <name type="scientific">Acidiferrobacter thiooxydans</name>
    <dbReference type="NCBI Taxonomy" id="163359"/>
    <lineage>
        <taxon>Bacteria</taxon>
        <taxon>Pseudomonadati</taxon>
        <taxon>Pseudomonadota</taxon>
        <taxon>Gammaproteobacteria</taxon>
        <taxon>Acidiferrobacterales</taxon>
        <taxon>Acidiferrobacteraceae</taxon>
        <taxon>Acidiferrobacter</taxon>
    </lineage>
</organism>
<evidence type="ECO:0000256" key="4">
    <source>
        <dbReference type="ARBA" id="ARBA00022692"/>
    </source>
</evidence>
<name>A0A368HL10_9GAMM</name>
<dbReference type="EMBL" id="PSYR01000001">
    <property type="protein sequence ID" value="RCN58807.1"/>
    <property type="molecule type" value="Genomic_DNA"/>
</dbReference>
<evidence type="ECO:0000256" key="5">
    <source>
        <dbReference type="ARBA" id="ARBA00023077"/>
    </source>
</evidence>
<dbReference type="PANTHER" id="PTHR30069:SF39">
    <property type="entry name" value="BLL6183 PROTEIN"/>
    <property type="match status" value="1"/>
</dbReference>
<feature type="domain" description="TonB-dependent receptor-like beta-barrel" evidence="10">
    <location>
        <begin position="239"/>
        <end position="717"/>
    </location>
</feature>
<dbReference type="Pfam" id="PF07715">
    <property type="entry name" value="Plug"/>
    <property type="match status" value="1"/>
</dbReference>
<dbReference type="Proteomes" id="UP000253250">
    <property type="component" value="Unassembled WGS sequence"/>
</dbReference>
<protein>
    <submittedName>
        <fullName evidence="12">TonB-dependent receptor</fullName>
    </submittedName>
</protein>
<reference evidence="12 13" key="1">
    <citation type="submission" date="2018-02" db="EMBL/GenBank/DDBJ databases">
        <title>Insights into the biology of acidophilic members of the Acidiferrobacteraceae family derived from comparative genomic analyses.</title>
        <authorList>
            <person name="Issotta F."/>
            <person name="Thyssen C."/>
            <person name="Mena C."/>
            <person name="Moya A."/>
            <person name="Bellenberg S."/>
            <person name="Sproer C."/>
            <person name="Covarrubias P.C."/>
            <person name="Sand W."/>
            <person name="Quatrini R."/>
            <person name="Vera M."/>
        </authorList>
    </citation>
    <scope>NUCLEOTIDE SEQUENCE [LARGE SCALE GENOMIC DNA]</scope>
    <source>
        <strain evidence="13">m-1</strain>
    </source>
</reference>
<keyword evidence="2 8" id="KW-0813">Transport</keyword>
<evidence type="ECO:0000256" key="9">
    <source>
        <dbReference type="RuleBase" id="RU003357"/>
    </source>
</evidence>
<proteinExistence type="inferred from homology"/>
<keyword evidence="3 8" id="KW-1134">Transmembrane beta strand</keyword>